<evidence type="ECO:0000256" key="9">
    <source>
        <dbReference type="RuleBase" id="RU363032"/>
    </source>
</evidence>
<dbReference type="Gene3D" id="1.10.3720.10">
    <property type="entry name" value="MetI-like"/>
    <property type="match status" value="1"/>
</dbReference>
<evidence type="ECO:0000256" key="5">
    <source>
        <dbReference type="ARBA" id="ARBA00022856"/>
    </source>
</evidence>
<sequence>MTRTEQMAPVAIPKRNQSARLENWSRAFYRFRQSWLSMIGLAIVIALVVIAVLAPWIVPHPEHVVGGTNTAAKFQPPSASAWFGTNALGQDMFSLVLVGSQVSLFSGLAVVFIALVVGMIVGAIAGYFGGWIDEILMRLTDLLLTIPSLILAMAVAAALGTGVWNMIIAISITWWPAYARLVRGEVIVKKEEQFVVAAHALGANWVRILGRHILPNIVSPVVIKASLDMGFAILTVASLGFVGIGVKPPTPEWGTLLSGARSYMPDYWWTAVAPGLAIFLAVLAFNLLGDGLRDVLDPRARR</sequence>
<comment type="similarity">
    <text evidence="9">Belongs to the binding-protein-dependent transport system permease family.</text>
</comment>
<organism evidence="11 12">
    <name type="scientific">Rhizobium puerariae</name>
    <dbReference type="NCBI Taxonomy" id="1585791"/>
    <lineage>
        <taxon>Bacteria</taxon>
        <taxon>Pseudomonadati</taxon>
        <taxon>Pseudomonadota</taxon>
        <taxon>Alphaproteobacteria</taxon>
        <taxon>Hyphomicrobiales</taxon>
        <taxon>Rhizobiaceae</taxon>
        <taxon>Rhizobium/Agrobacterium group</taxon>
        <taxon>Rhizobium</taxon>
    </lineage>
</organism>
<evidence type="ECO:0000256" key="7">
    <source>
        <dbReference type="ARBA" id="ARBA00022989"/>
    </source>
</evidence>
<keyword evidence="5" id="KW-0571">Peptide transport</keyword>
<keyword evidence="3" id="KW-1003">Cell membrane</keyword>
<dbReference type="Pfam" id="PF12911">
    <property type="entry name" value="OppC_N"/>
    <property type="match status" value="1"/>
</dbReference>
<reference evidence="11 12" key="1">
    <citation type="submission" date="2024-09" db="EMBL/GenBank/DDBJ databases">
        <authorList>
            <person name="Sun Q."/>
            <person name="Mori K."/>
        </authorList>
    </citation>
    <scope>NUCLEOTIDE SEQUENCE [LARGE SCALE GENOMIC DNA]</scope>
    <source>
        <strain evidence="11 12">TBRC 4938</strain>
    </source>
</reference>
<dbReference type="SUPFAM" id="SSF161098">
    <property type="entry name" value="MetI-like"/>
    <property type="match status" value="1"/>
</dbReference>
<dbReference type="Proteomes" id="UP001589692">
    <property type="component" value="Unassembled WGS sequence"/>
</dbReference>
<gene>
    <name evidence="11" type="ORF">ACFFP0_10695</name>
</gene>
<dbReference type="PROSITE" id="PS50928">
    <property type="entry name" value="ABC_TM1"/>
    <property type="match status" value="1"/>
</dbReference>
<feature type="transmembrane region" description="Helical" evidence="9">
    <location>
        <begin position="35"/>
        <end position="58"/>
    </location>
</feature>
<evidence type="ECO:0000256" key="4">
    <source>
        <dbReference type="ARBA" id="ARBA00022692"/>
    </source>
</evidence>
<keyword evidence="12" id="KW-1185">Reference proteome</keyword>
<evidence type="ECO:0000256" key="8">
    <source>
        <dbReference type="ARBA" id="ARBA00023136"/>
    </source>
</evidence>
<comment type="subcellular location">
    <subcellularLocation>
        <location evidence="1 9">Cell membrane</location>
        <topology evidence="1 9">Multi-pass membrane protein</topology>
    </subcellularLocation>
</comment>
<proteinExistence type="inferred from homology"/>
<keyword evidence="2 9" id="KW-0813">Transport</keyword>
<dbReference type="InterPro" id="IPR000515">
    <property type="entry name" value="MetI-like"/>
</dbReference>
<evidence type="ECO:0000256" key="1">
    <source>
        <dbReference type="ARBA" id="ARBA00004651"/>
    </source>
</evidence>
<dbReference type="Pfam" id="PF00528">
    <property type="entry name" value="BPD_transp_1"/>
    <property type="match status" value="1"/>
</dbReference>
<comment type="caution">
    <text evidence="11">The sequence shown here is derived from an EMBL/GenBank/DDBJ whole genome shotgun (WGS) entry which is preliminary data.</text>
</comment>
<feature type="transmembrane region" description="Helical" evidence="9">
    <location>
        <begin position="149"/>
        <end position="174"/>
    </location>
</feature>
<protein>
    <submittedName>
        <fullName evidence="11">ABC transporter permease</fullName>
    </submittedName>
</protein>
<dbReference type="CDD" id="cd06261">
    <property type="entry name" value="TM_PBP2"/>
    <property type="match status" value="1"/>
</dbReference>
<feature type="transmembrane region" description="Helical" evidence="9">
    <location>
        <begin position="102"/>
        <end position="128"/>
    </location>
</feature>
<dbReference type="EMBL" id="JBHMAA010000012">
    <property type="protein sequence ID" value="MFB9949319.1"/>
    <property type="molecule type" value="Genomic_DNA"/>
</dbReference>
<feature type="transmembrane region" description="Helical" evidence="9">
    <location>
        <begin position="226"/>
        <end position="247"/>
    </location>
</feature>
<evidence type="ECO:0000313" key="12">
    <source>
        <dbReference type="Proteomes" id="UP001589692"/>
    </source>
</evidence>
<dbReference type="InterPro" id="IPR025966">
    <property type="entry name" value="OppC_N"/>
</dbReference>
<evidence type="ECO:0000256" key="6">
    <source>
        <dbReference type="ARBA" id="ARBA00022927"/>
    </source>
</evidence>
<keyword evidence="4 9" id="KW-0812">Transmembrane</keyword>
<dbReference type="InterPro" id="IPR035906">
    <property type="entry name" value="MetI-like_sf"/>
</dbReference>
<evidence type="ECO:0000256" key="3">
    <source>
        <dbReference type="ARBA" id="ARBA00022475"/>
    </source>
</evidence>
<dbReference type="PANTHER" id="PTHR43386">
    <property type="entry name" value="OLIGOPEPTIDE TRANSPORT SYSTEM PERMEASE PROTEIN APPC"/>
    <property type="match status" value="1"/>
</dbReference>
<feature type="domain" description="ABC transmembrane type-1" evidence="10">
    <location>
        <begin position="104"/>
        <end position="289"/>
    </location>
</feature>
<accession>A0ABV6AFB8</accession>
<name>A0ABV6AFB8_9HYPH</name>
<dbReference type="RefSeq" id="WP_377260195.1">
    <property type="nucleotide sequence ID" value="NZ_JBHMAA010000012.1"/>
</dbReference>
<dbReference type="PANTHER" id="PTHR43386:SF1">
    <property type="entry name" value="D,D-DIPEPTIDE TRANSPORT SYSTEM PERMEASE PROTEIN DDPC-RELATED"/>
    <property type="match status" value="1"/>
</dbReference>
<dbReference type="InterPro" id="IPR050366">
    <property type="entry name" value="BP-dependent_transpt_permease"/>
</dbReference>
<evidence type="ECO:0000259" key="10">
    <source>
        <dbReference type="PROSITE" id="PS50928"/>
    </source>
</evidence>
<evidence type="ECO:0000256" key="2">
    <source>
        <dbReference type="ARBA" id="ARBA00022448"/>
    </source>
</evidence>
<keyword evidence="8 9" id="KW-0472">Membrane</keyword>
<keyword evidence="7 9" id="KW-1133">Transmembrane helix</keyword>
<feature type="transmembrane region" description="Helical" evidence="9">
    <location>
        <begin position="267"/>
        <end position="289"/>
    </location>
</feature>
<evidence type="ECO:0000313" key="11">
    <source>
        <dbReference type="EMBL" id="MFB9949319.1"/>
    </source>
</evidence>
<keyword evidence="6" id="KW-0653">Protein transport</keyword>